<proteinExistence type="predicted"/>
<dbReference type="AlphaFoldDB" id="A0A6M3X5M5"/>
<protein>
    <submittedName>
        <fullName evidence="1">Uncharacterized protein</fullName>
    </submittedName>
</protein>
<reference evidence="1" key="1">
    <citation type="submission" date="2020-03" db="EMBL/GenBank/DDBJ databases">
        <title>The deep terrestrial virosphere.</title>
        <authorList>
            <person name="Holmfeldt K."/>
            <person name="Nilsson E."/>
            <person name="Simone D."/>
            <person name="Lopez-Fernandez M."/>
            <person name="Wu X."/>
            <person name="de Brujin I."/>
            <person name="Lundin D."/>
            <person name="Andersson A."/>
            <person name="Bertilsson S."/>
            <person name="Dopson M."/>
        </authorList>
    </citation>
    <scope>NUCLEOTIDE SEQUENCE</scope>
    <source>
        <strain evidence="1">MM171A02419</strain>
    </source>
</reference>
<sequence>MDYWFAVATPANTAETDAIETELKLTSGVITQVWMMHPEGCHALAYASLWKEGHQLYPNNPEEAYHGNDVPMIWDDNYEVLAPALFKLKTWNLDETYEHTVYVRITVIRAKVDPMQKAMIDLLTIIKTLLTGRRVS</sequence>
<accession>A0A6M3X5M5</accession>
<evidence type="ECO:0000313" key="1">
    <source>
        <dbReference type="EMBL" id="QJH92777.1"/>
    </source>
</evidence>
<organism evidence="1">
    <name type="scientific">viral metagenome</name>
    <dbReference type="NCBI Taxonomy" id="1070528"/>
    <lineage>
        <taxon>unclassified sequences</taxon>
        <taxon>metagenomes</taxon>
        <taxon>organismal metagenomes</taxon>
    </lineage>
</organism>
<dbReference type="EMBL" id="MT143919">
    <property type="protein sequence ID" value="QJH92777.1"/>
    <property type="molecule type" value="Genomic_DNA"/>
</dbReference>
<gene>
    <name evidence="1" type="ORF">MM171A02419_0008</name>
</gene>
<name>A0A6M3X5M5_9ZZZZ</name>